<dbReference type="EMBL" id="BKCJ010000317">
    <property type="protein sequence ID" value="GEU32075.1"/>
    <property type="molecule type" value="Genomic_DNA"/>
</dbReference>
<evidence type="ECO:0000313" key="1">
    <source>
        <dbReference type="EMBL" id="GEU32075.1"/>
    </source>
</evidence>
<organism evidence="1">
    <name type="scientific">Tanacetum cinerariifolium</name>
    <name type="common">Dalmatian daisy</name>
    <name type="synonym">Chrysanthemum cinerariifolium</name>
    <dbReference type="NCBI Taxonomy" id="118510"/>
    <lineage>
        <taxon>Eukaryota</taxon>
        <taxon>Viridiplantae</taxon>
        <taxon>Streptophyta</taxon>
        <taxon>Embryophyta</taxon>
        <taxon>Tracheophyta</taxon>
        <taxon>Spermatophyta</taxon>
        <taxon>Magnoliopsida</taxon>
        <taxon>eudicotyledons</taxon>
        <taxon>Gunneridae</taxon>
        <taxon>Pentapetalae</taxon>
        <taxon>asterids</taxon>
        <taxon>campanulids</taxon>
        <taxon>Asterales</taxon>
        <taxon>Asteraceae</taxon>
        <taxon>Asteroideae</taxon>
        <taxon>Anthemideae</taxon>
        <taxon>Anthemidinae</taxon>
        <taxon>Tanacetum</taxon>
    </lineage>
</organism>
<protein>
    <submittedName>
        <fullName evidence="1">Uncharacterized protein</fullName>
    </submittedName>
</protein>
<sequence length="383" mass="43452">MNAEEFNSLVSWSLARLKGLIHPFLYLLLGRFTISNWSITMALSLTYSMPPTRYPPSLQESMATMADNISKLLASQLAFNTQLDIIFKTQAIQLEQTSALISNIAQTLRQNTNTPNVTTPPLKTTTKIDTDSHLSPTVTQIPMIEDDISIKTQTPIPTFPSMPPNLANISPKLQHDISNFYSPTLHKSYDSARFIEEKLATTQVRFSYSNRLSPFKPPKFVFLQPKNKPPWKTAGYKIMSLEDKACFEAMGIDTCMKTTLPQKLKLPFPCFLLCLPNLAYIPPKLQHDMSIFYPPTLHKSYDSAWFIEEKLATTQVRFSYSNRISPFKPPKFVFLQPKNEPPWKPAGCKIMSLEDKACFEAMGIDTCMKVKNKSQVVYNLTTP</sequence>
<name>A0A6L2J7V1_TANCI</name>
<proteinExistence type="predicted"/>
<gene>
    <name evidence="1" type="ORF">Tci_004053</name>
</gene>
<reference evidence="1" key="1">
    <citation type="journal article" date="2019" name="Sci. Rep.">
        <title>Draft genome of Tanacetum cinerariifolium, the natural source of mosquito coil.</title>
        <authorList>
            <person name="Yamashiro T."/>
            <person name="Shiraishi A."/>
            <person name="Satake H."/>
            <person name="Nakayama K."/>
        </authorList>
    </citation>
    <scope>NUCLEOTIDE SEQUENCE</scope>
</reference>
<accession>A0A6L2J7V1</accession>
<comment type="caution">
    <text evidence="1">The sequence shown here is derived from an EMBL/GenBank/DDBJ whole genome shotgun (WGS) entry which is preliminary data.</text>
</comment>
<dbReference type="AlphaFoldDB" id="A0A6L2J7V1"/>